<dbReference type="GO" id="GO:0005634">
    <property type="term" value="C:nucleus"/>
    <property type="evidence" value="ECO:0007669"/>
    <property type="project" value="UniProtKB-SubCell"/>
</dbReference>
<dbReference type="PANTHER" id="PTHR31221">
    <property type="entry name" value="WRKY TRANSCRIPTION FACTOR PROTEIN 1-RELATED"/>
    <property type="match status" value="1"/>
</dbReference>
<dbReference type="PANTHER" id="PTHR31221:SF289">
    <property type="entry name" value="WRKY TRANSCRIPTION FACTOR 68"/>
    <property type="match status" value="1"/>
</dbReference>
<evidence type="ECO:0000256" key="3">
    <source>
        <dbReference type="ARBA" id="ARBA00023125"/>
    </source>
</evidence>
<protein>
    <recommendedName>
        <fullName evidence="7">WRKY domain-containing protein</fullName>
    </recommendedName>
</protein>
<reference evidence="8 9" key="1">
    <citation type="journal article" date="2021" name="Plant Biotechnol. J.">
        <title>Multi-omics assisted identification of the key and species-specific regulatory components of drought-tolerant mechanisms in Gossypium stocksii.</title>
        <authorList>
            <person name="Yu D."/>
            <person name="Ke L."/>
            <person name="Zhang D."/>
            <person name="Wu Y."/>
            <person name="Sun Y."/>
            <person name="Mei J."/>
            <person name="Sun J."/>
            <person name="Sun Y."/>
        </authorList>
    </citation>
    <scope>NUCLEOTIDE SEQUENCE [LARGE SCALE GENOMIC DNA]</scope>
    <source>
        <strain evidence="9">cv. E1</strain>
        <tissue evidence="8">Leaf</tissue>
    </source>
</reference>
<dbReference type="InterPro" id="IPR003657">
    <property type="entry name" value="WRKY_dom"/>
</dbReference>
<evidence type="ECO:0000256" key="6">
    <source>
        <dbReference type="SAM" id="MobiDB-lite"/>
    </source>
</evidence>
<proteinExistence type="predicted"/>
<dbReference type="EMBL" id="JAIQCV010000004">
    <property type="protein sequence ID" value="KAH1107126.1"/>
    <property type="molecule type" value="Genomic_DNA"/>
</dbReference>
<evidence type="ECO:0000313" key="8">
    <source>
        <dbReference type="EMBL" id="KAH1107126.1"/>
    </source>
</evidence>
<evidence type="ECO:0000313" key="9">
    <source>
        <dbReference type="Proteomes" id="UP000828251"/>
    </source>
</evidence>
<accession>A0A9D3W198</accession>
<dbReference type="PROSITE" id="PS50811">
    <property type="entry name" value="WRKY"/>
    <property type="match status" value="1"/>
</dbReference>
<dbReference type="OrthoDB" id="1927637at2759"/>
<gene>
    <name evidence="8" type="ORF">J1N35_010894</name>
</gene>
<comment type="subcellular location">
    <subcellularLocation>
        <location evidence="1">Nucleus</location>
    </subcellularLocation>
</comment>
<keyword evidence="2" id="KW-0805">Transcription regulation</keyword>
<evidence type="ECO:0000256" key="1">
    <source>
        <dbReference type="ARBA" id="ARBA00004123"/>
    </source>
</evidence>
<sequence length="128" mass="14254">SYYRCTTTSCNVKKRVERSFTDPSMVITTYEGQHTHPSPIMPRSSLGGGSGSAPYHYQQHPQPFVNTLSPLNFGHNNGSINAGLDLDINDHKRKIIREREEGEKGLYSGIKMSTKRSFTGNKMMSSGD</sequence>
<dbReference type="InterPro" id="IPR036576">
    <property type="entry name" value="WRKY_dom_sf"/>
</dbReference>
<name>A0A9D3W198_9ROSI</name>
<organism evidence="8 9">
    <name type="scientific">Gossypium stocksii</name>
    <dbReference type="NCBI Taxonomy" id="47602"/>
    <lineage>
        <taxon>Eukaryota</taxon>
        <taxon>Viridiplantae</taxon>
        <taxon>Streptophyta</taxon>
        <taxon>Embryophyta</taxon>
        <taxon>Tracheophyta</taxon>
        <taxon>Spermatophyta</taxon>
        <taxon>Magnoliopsida</taxon>
        <taxon>eudicotyledons</taxon>
        <taxon>Gunneridae</taxon>
        <taxon>Pentapetalae</taxon>
        <taxon>rosids</taxon>
        <taxon>malvids</taxon>
        <taxon>Malvales</taxon>
        <taxon>Malvaceae</taxon>
        <taxon>Malvoideae</taxon>
        <taxon>Gossypium</taxon>
    </lineage>
</organism>
<keyword evidence="5" id="KW-0539">Nucleus</keyword>
<evidence type="ECO:0000259" key="7">
    <source>
        <dbReference type="PROSITE" id="PS50811"/>
    </source>
</evidence>
<evidence type="ECO:0000256" key="2">
    <source>
        <dbReference type="ARBA" id="ARBA00023015"/>
    </source>
</evidence>
<feature type="domain" description="WRKY" evidence="7">
    <location>
        <begin position="1"/>
        <end position="39"/>
    </location>
</feature>
<keyword evidence="3" id="KW-0238">DNA-binding</keyword>
<feature type="non-terminal residue" evidence="8">
    <location>
        <position position="1"/>
    </location>
</feature>
<dbReference type="InterPro" id="IPR044810">
    <property type="entry name" value="WRKY_plant"/>
</dbReference>
<dbReference type="SUPFAM" id="SSF118290">
    <property type="entry name" value="WRKY DNA-binding domain"/>
    <property type="match status" value="1"/>
</dbReference>
<evidence type="ECO:0000256" key="5">
    <source>
        <dbReference type="ARBA" id="ARBA00023242"/>
    </source>
</evidence>
<feature type="region of interest" description="Disordered" evidence="6">
    <location>
        <begin position="32"/>
        <end position="61"/>
    </location>
</feature>
<keyword evidence="4" id="KW-0804">Transcription</keyword>
<dbReference type="GO" id="GO:0003700">
    <property type="term" value="F:DNA-binding transcription factor activity"/>
    <property type="evidence" value="ECO:0007669"/>
    <property type="project" value="InterPro"/>
</dbReference>
<dbReference type="Proteomes" id="UP000828251">
    <property type="component" value="Unassembled WGS sequence"/>
</dbReference>
<comment type="caution">
    <text evidence="8">The sequence shown here is derived from an EMBL/GenBank/DDBJ whole genome shotgun (WGS) entry which is preliminary data.</text>
</comment>
<dbReference type="Gene3D" id="2.20.25.80">
    <property type="entry name" value="WRKY domain"/>
    <property type="match status" value="1"/>
</dbReference>
<dbReference type="Pfam" id="PF03106">
    <property type="entry name" value="WRKY"/>
    <property type="match status" value="1"/>
</dbReference>
<dbReference type="AlphaFoldDB" id="A0A9D3W198"/>
<evidence type="ECO:0000256" key="4">
    <source>
        <dbReference type="ARBA" id="ARBA00023163"/>
    </source>
</evidence>
<keyword evidence="9" id="KW-1185">Reference proteome</keyword>
<dbReference type="GO" id="GO:0043565">
    <property type="term" value="F:sequence-specific DNA binding"/>
    <property type="evidence" value="ECO:0007669"/>
    <property type="project" value="InterPro"/>
</dbReference>
<dbReference type="SMART" id="SM00774">
    <property type="entry name" value="WRKY"/>
    <property type="match status" value="1"/>
</dbReference>